<organism evidence="1 2">
    <name type="scientific">Caballeronia fortuita</name>
    <dbReference type="NCBI Taxonomy" id="1777138"/>
    <lineage>
        <taxon>Bacteria</taxon>
        <taxon>Pseudomonadati</taxon>
        <taxon>Pseudomonadota</taxon>
        <taxon>Betaproteobacteria</taxon>
        <taxon>Burkholderiales</taxon>
        <taxon>Burkholderiaceae</taxon>
        <taxon>Caballeronia</taxon>
    </lineage>
</organism>
<gene>
    <name evidence="1" type="ORF">AWB77_04600</name>
</gene>
<name>A0A158CVN4_9BURK</name>
<evidence type="ECO:0000313" key="2">
    <source>
        <dbReference type="Proteomes" id="UP000054903"/>
    </source>
</evidence>
<sequence length="69" mass="7736">MNTAYEERLNVLSEIAEECFDVNGLSSDASEPEARLSVRVSDIVRALESAYDVGLIAGYHLSRKQRARY</sequence>
<dbReference type="RefSeq" id="WP_157694886.1">
    <property type="nucleotide sequence ID" value="NZ_FCNX02000012.1"/>
</dbReference>
<dbReference type="Proteomes" id="UP000054903">
    <property type="component" value="Unassembled WGS sequence"/>
</dbReference>
<dbReference type="AlphaFoldDB" id="A0A158CVN4"/>
<dbReference type="EMBL" id="FCNX02000012">
    <property type="protein sequence ID" value="SAK86388.1"/>
    <property type="molecule type" value="Genomic_DNA"/>
</dbReference>
<comment type="caution">
    <text evidence="1">The sequence shown here is derived from an EMBL/GenBank/DDBJ whole genome shotgun (WGS) entry which is preliminary data.</text>
</comment>
<dbReference type="OrthoDB" id="9108067at2"/>
<proteinExistence type="predicted"/>
<keyword evidence="2" id="KW-1185">Reference proteome</keyword>
<evidence type="ECO:0000313" key="1">
    <source>
        <dbReference type="EMBL" id="SAK86388.1"/>
    </source>
</evidence>
<protein>
    <submittedName>
        <fullName evidence="1">Uncharacterized protein</fullName>
    </submittedName>
</protein>
<accession>A0A158CVN4</accession>
<reference evidence="1" key="1">
    <citation type="submission" date="2016-01" db="EMBL/GenBank/DDBJ databases">
        <authorList>
            <person name="Peeters C."/>
        </authorList>
    </citation>
    <scope>NUCLEOTIDE SEQUENCE</scope>
    <source>
        <strain evidence="1">LMG 29320</strain>
    </source>
</reference>